<dbReference type="PANTHER" id="PTHR35460:SF1">
    <property type="entry name" value="TRNA LIGASE 1"/>
    <property type="match status" value="1"/>
</dbReference>
<keyword evidence="1" id="KW-0472">Membrane</keyword>
<dbReference type="EMBL" id="JACMSC010000004">
    <property type="protein sequence ID" value="KAG6523285.1"/>
    <property type="molecule type" value="Genomic_DNA"/>
</dbReference>
<proteinExistence type="predicted"/>
<keyword evidence="3" id="KW-1185">Reference proteome</keyword>
<dbReference type="GO" id="GO:0003972">
    <property type="term" value="F:RNA ligase (ATP) activity"/>
    <property type="evidence" value="ECO:0007669"/>
    <property type="project" value="InterPro"/>
</dbReference>
<accession>A0A8J5H8T5</accession>
<gene>
    <name evidence="2" type="ORF">ZIOFF_013141</name>
</gene>
<dbReference type="PANTHER" id="PTHR35460">
    <property type="entry name" value="TRNA LIGASE 1"/>
    <property type="match status" value="1"/>
</dbReference>
<keyword evidence="1" id="KW-0812">Transmembrane</keyword>
<dbReference type="Proteomes" id="UP000734854">
    <property type="component" value="Unassembled WGS sequence"/>
</dbReference>
<evidence type="ECO:0000313" key="2">
    <source>
        <dbReference type="EMBL" id="KAG6523285.1"/>
    </source>
</evidence>
<evidence type="ECO:0000313" key="3">
    <source>
        <dbReference type="Proteomes" id="UP000734854"/>
    </source>
</evidence>
<keyword evidence="1" id="KW-1133">Transmembrane helix</keyword>
<evidence type="ECO:0008006" key="4">
    <source>
        <dbReference type="Google" id="ProtNLM"/>
    </source>
</evidence>
<protein>
    <recommendedName>
        <fullName evidence="4">tRNA ligase phosphodiesterase domain-containing protein</fullName>
    </recommendedName>
</protein>
<dbReference type="GO" id="GO:0006388">
    <property type="term" value="P:tRNA splicing, via endonucleolytic cleavage and ligation"/>
    <property type="evidence" value="ECO:0007669"/>
    <property type="project" value="InterPro"/>
</dbReference>
<reference evidence="2 3" key="1">
    <citation type="submission" date="2020-08" db="EMBL/GenBank/DDBJ databases">
        <title>Plant Genome Project.</title>
        <authorList>
            <person name="Zhang R.-G."/>
        </authorList>
    </citation>
    <scope>NUCLEOTIDE SEQUENCE [LARGE SCALE GENOMIC DNA]</scope>
    <source>
        <tissue evidence="2">Rhizome</tissue>
    </source>
</reference>
<dbReference type="AlphaFoldDB" id="A0A8J5H8T5"/>
<feature type="transmembrane region" description="Helical" evidence="1">
    <location>
        <begin position="20"/>
        <end position="44"/>
    </location>
</feature>
<name>A0A8J5H8T5_ZINOF</name>
<sequence length="344" mass="37780">MKVRSCWSEPVISILSSDSLASVAIFLLSVDFVVSATAVNLLVIEDMCRTTKASAIPVIPESEGTDSNPFSLDALAVFIFRVLQRVNHPGNLDKASPNAGYDRRDFESELYERFGSVVKMPLLKPDRLEPAKGSYAKEWSRWEKRLREILFGNADHLNAIQVPFDFAVKRVLEQLKDVAKGGFKTPESEKRKFGNIVFAAVTLPVEEIKSALDKVACTDAKAKAFIEGKNLANSLMKAHVTLAHKRSHGVTSVASYGVFLKQNVPVDFTALLFSDKLAALEVQLGSINSEKIDSKNEWPHATLWTAPGTPPKEANTLSHLAAEGKATRIDIKPPITVSGVLDFF</sequence>
<comment type="caution">
    <text evidence="2">The sequence shown here is derived from an EMBL/GenBank/DDBJ whole genome shotgun (WGS) entry which is preliminary data.</text>
</comment>
<dbReference type="InterPro" id="IPR038837">
    <property type="entry name" value="tRNA_ligase_1"/>
</dbReference>
<organism evidence="2 3">
    <name type="scientific">Zingiber officinale</name>
    <name type="common">Ginger</name>
    <name type="synonym">Amomum zingiber</name>
    <dbReference type="NCBI Taxonomy" id="94328"/>
    <lineage>
        <taxon>Eukaryota</taxon>
        <taxon>Viridiplantae</taxon>
        <taxon>Streptophyta</taxon>
        <taxon>Embryophyta</taxon>
        <taxon>Tracheophyta</taxon>
        <taxon>Spermatophyta</taxon>
        <taxon>Magnoliopsida</taxon>
        <taxon>Liliopsida</taxon>
        <taxon>Zingiberales</taxon>
        <taxon>Zingiberaceae</taxon>
        <taxon>Zingiber</taxon>
    </lineage>
</organism>
<evidence type="ECO:0000256" key="1">
    <source>
        <dbReference type="SAM" id="Phobius"/>
    </source>
</evidence>